<dbReference type="CDD" id="cd13553">
    <property type="entry name" value="PBP2_NrtA_CpmA_like"/>
    <property type="match status" value="1"/>
</dbReference>
<evidence type="ECO:0000256" key="7">
    <source>
        <dbReference type="ARBA" id="ARBA00023136"/>
    </source>
</evidence>
<dbReference type="InterPro" id="IPR050093">
    <property type="entry name" value="ABC_SmlMolc_Importer"/>
</dbReference>
<evidence type="ECO:0000259" key="9">
    <source>
        <dbReference type="PROSITE" id="PS50893"/>
    </source>
</evidence>
<dbReference type="SMART" id="SM00382">
    <property type="entry name" value="AAA"/>
    <property type="match status" value="1"/>
</dbReference>
<feature type="compositionally biased region" description="Low complexity" evidence="8">
    <location>
        <begin position="324"/>
        <end position="338"/>
    </location>
</feature>
<organism evidence="10 11">
    <name type="scientific">Streptosporangium carneum</name>
    <dbReference type="NCBI Taxonomy" id="47481"/>
    <lineage>
        <taxon>Bacteria</taxon>
        <taxon>Bacillati</taxon>
        <taxon>Actinomycetota</taxon>
        <taxon>Actinomycetes</taxon>
        <taxon>Streptosporangiales</taxon>
        <taxon>Streptosporangiaceae</taxon>
        <taxon>Streptosporangium</taxon>
    </lineage>
</organism>
<evidence type="ECO:0000313" key="11">
    <source>
        <dbReference type="Proteomes" id="UP001143474"/>
    </source>
</evidence>
<evidence type="ECO:0000256" key="5">
    <source>
        <dbReference type="ARBA" id="ARBA00022741"/>
    </source>
</evidence>
<dbReference type="PANTHER" id="PTHR42781">
    <property type="entry name" value="SPERMIDINE/PUTRESCINE IMPORT ATP-BINDING PROTEIN POTA"/>
    <property type="match status" value="1"/>
</dbReference>
<comment type="caution">
    <text evidence="10">The sequence shown here is derived from an EMBL/GenBank/DDBJ whole genome shotgun (WGS) entry which is preliminary data.</text>
</comment>
<dbReference type="PANTHER" id="PTHR42781:SF4">
    <property type="entry name" value="SPERMIDINE_PUTRESCINE IMPORT ATP-BINDING PROTEIN POTA"/>
    <property type="match status" value="1"/>
</dbReference>
<dbReference type="PROSITE" id="PS00211">
    <property type="entry name" value="ABC_TRANSPORTER_1"/>
    <property type="match status" value="1"/>
</dbReference>
<sequence>MSQNTPGNTSPRNTPSKNTPSKNAVPKNAVSKNTVPKNAVPKKDASRSVAELSAVGVRYGRHEILAGIDLDLGPGELLALVGPSGAGKSTLLRVLSGLQTPTSGAVRRPEDEGGATRSVFQAPHLLPWRTVARNVRLGLEYRANGGRWIGDRTAANRRVDDVLAELGIADLAHRYPSQLSGGQAQRVAVARAVVAGPSLLLLDEPFGALDPLTRADLQDWLRAVHDRLGLSTVLVTHDLDEALLLGDRIGLLHAGGGSLDVLPSPVTRREELADGSARRALLTHFTSRAERSELGGPDADLDTDTGTGTGTDVDTDTGTDTDTDTGTGTGTDTDTDTGTGSGSGREAHTDTATAGPEATENPGATRREALVVAGALALLSLPVAASALTSKDGSVTAGRTGGGAGSAARGASATLRVGYLPITDAAPLLLAHDSGRFAERGITTPPPILYRGWAPLVEALQGGNVDLVHLLMPLAVQLRYDAKVPVKVLAWNHTNGSALTVAHQVGSVEDLAGTNVAIPAWFSVHNVVLQKLLRGAGVTPVIDTAPSAASRTAQLVVLPPADMPAALESGSISGYIVAEPFCAVGEVRGIGKILRFTGDVWKDHACCVTVVRESLVRDRPDVALRATEAIVAAQLAIRQDREAAAERLSAGGYLPQPLPALRRTLTAHQDPAYVASGAVRHPQWRSNRIDFQPHPYPTYTGELVRAMKETTVDADVSWLDALDPAGVHADLVAVDVSSAAITAAGGLGAFGVTGSRTEVVEL</sequence>
<evidence type="ECO:0000256" key="8">
    <source>
        <dbReference type="SAM" id="MobiDB-lite"/>
    </source>
</evidence>
<dbReference type="GO" id="GO:0016887">
    <property type="term" value="F:ATP hydrolysis activity"/>
    <property type="evidence" value="ECO:0007669"/>
    <property type="project" value="InterPro"/>
</dbReference>
<feature type="region of interest" description="Disordered" evidence="8">
    <location>
        <begin position="288"/>
        <end position="363"/>
    </location>
</feature>
<keyword evidence="2" id="KW-0813">Transport</keyword>
<dbReference type="Proteomes" id="UP001143474">
    <property type="component" value="Unassembled WGS sequence"/>
</dbReference>
<dbReference type="InterPro" id="IPR003593">
    <property type="entry name" value="AAA+_ATPase"/>
</dbReference>
<evidence type="ECO:0000256" key="6">
    <source>
        <dbReference type="ARBA" id="ARBA00022840"/>
    </source>
</evidence>
<dbReference type="InterPro" id="IPR003439">
    <property type="entry name" value="ABC_transporter-like_ATP-bd"/>
</dbReference>
<reference evidence="10" key="1">
    <citation type="journal article" date="2014" name="Int. J. Syst. Evol. Microbiol.">
        <title>Complete genome sequence of Corynebacterium casei LMG S-19264T (=DSM 44701T), isolated from a smear-ripened cheese.</title>
        <authorList>
            <consortium name="US DOE Joint Genome Institute (JGI-PGF)"/>
            <person name="Walter F."/>
            <person name="Albersmeier A."/>
            <person name="Kalinowski J."/>
            <person name="Ruckert C."/>
        </authorList>
    </citation>
    <scope>NUCLEOTIDE SEQUENCE</scope>
    <source>
        <strain evidence="10">VKM Ac-2007</strain>
    </source>
</reference>
<keyword evidence="11" id="KW-1185">Reference proteome</keyword>
<dbReference type="SUPFAM" id="SSF52540">
    <property type="entry name" value="P-loop containing nucleoside triphosphate hydrolases"/>
    <property type="match status" value="1"/>
</dbReference>
<feature type="compositionally biased region" description="Acidic residues" evidence="8">
    <location>
        <begin position="313"/>
        <end position="323"/>
    </location>
</feature>
<dbReference type="InterPro" id="IPR027417">
    <property type="entry name" value="P-loop_NTPase"/>
</dbReference>
<dbReference type="Gene3D" id="3.40.50.300">
    <property type="entry name" value="P-loop containing nucleotide triphosphate hydrolases"/>
    <property type="match status" value="1"/>
</dbReference>
<proteinExistence type="predicted"/>
<keyword evidence="6" id="KW-0067">ATP-binding</keyword>
<feature type="domain" description="ABC transporter" evidence="9">
    <location>
        <begin position="40"/>
        <end position="279"/>
    </location>
</feature>
<dbReference type="GO" id="GO:0005524">
    <property type="term" value="F:ATP binding"/>
    <property type="evidence" value="ECO:0007669"/>
    <property type="project" value="UniProtKB-KW"/>
</dbReference>
<dbReference type="PROSITE" id="PS50893">
    <property type="entry name" value="ABC_TRANSPORTER_2"/>
    <property type="match status" value="1"/>
</dbReference>
<evidence type="ECO:0000256" key="3">
    <source>
        <dbReference type="ARBA" id="ARBA00022475"/>
    </source>
</evidence>
<dbReference type="InterPro" id="IPR017871">
    <property type="entry name" value="ABC_transporter-like_CS"/>
</dbReference>
<accession>A0A9W6I452</accession>
<evidence type="ECO:0000256" key="4">
    <source>
        <dbReference type="ARBA" id="ARBA00022519"/>
    </source>
</evidence>
<evidence type="ECO:0000256" key="2">
    <source>
        <dbReference type="ARBA" id="ARBA00022448"/>
    </source>
</evidence>
<dbReference type="EMBL" id="BSEV01000011">
    <property type="protein sequence ID" value="GLK11332.1"/>
    <property type="molecule type" value="Genomic_DNA"/>
</dbReference>
<dbReference type="AlphaFoldDB" id="A0A9W6I452"/>
<evidence type="ECO:0000256" key="1">
    <source>
        <dbReference type="ARBA" id="ARBA00004533"/>
    </source>
</evidence>
<dbReference type="Gene3D" id="3.40.190.10">
    <property type="entry name" value="Periplasmic binding protein-like II"/>
    <property type="match status" value="2"/>
</dbReference>
<dbReference type="SUPFAM" id="SSF53850">
    <property type="entry name" value="Periplasmic binding protein-like II"/>
    <property type="match status" value="1"/>
</dbReference>
<keyword evidence="3" id="KW-1003">Cell membrane</keyword>
<feature type="compositionally biased region" description="Polar residues" evidence="8">
    <location>
        <begin position="1"/>
        <end position="22"/>
    </location>
</feature>
<dbReference type="Pfam" id="PF13379">
    <property type="entry name" value="NMT1_2"/>
    <property type="match status" value="1"/>
</dbReference>
<keyword evidence="7" id="KW-0472">Membrane</keyword>
<gene>
    <name evidence="10" type="ORF">GCM10017600_47390</name>
</gene>
<comment type="subcellular location">
    <subcellularLocation>
        <location evidence="1">Cell inner membrane</location>
    </subcellularLocation>
</comment>
<reference evidence="10" key="2">
    <citation type="submission" date="2023-01" db="EMBL/GenBank/DDBJ databases">
        <authorList>
            <person name="Sun Q."/>
            <person name="Evtushenko L."/>
        </authorList>
    </citation>
    <scope>NUCLEOTIDE SEQUENCE</scope>
    <source>
        <strain evidence="10">VKM Ac-2007</strain>
    </source>
</reference>
<feature type="region of interest" description="Disordered" evidence="8">
    <location>
        <begin position="1"/>
        <end position="47"/>
    </location>
</feature>
<keyword evidence="5" id="KW-0547">Nucleotide-binding</keyword>
<name>A0A9W6I452_9ACTN</name>
<keyword evidence="4" id="KW-0997">Cell inner membrane</keyword>
<dbReference type="Pfam" id="PF00005">
    <property type="entry name" value="ABC_tran"/>
    <property type="match status" value="1"/>
</dbReference>
<evidence type="ECO:0000313" key="10">
    <source>
        <dbReference type="EMBL" id="GLK11332.1"/>
    </source>
</evidence>
<dbReference type="InterPro" id="IPR044527">
    <property type="entry name" value="NrtA/CpmA_ABC-bd_dom"/>
</dbReference>
<dbReference type="GO" id="GO:0005886">
    <property type="term" value="C:plasma membrane"/>
    <property type="evidence" value="ECO:0007669"/>
    <property type="project" value="UniProtKB-SubCell"/>
</dbReference>
<protein>
    <recommendedName>
        <fullName evidence="9">ABC transporter domain-containing protein</fullName>
    </recommendedName>
</protein>